<organism evidence="1">
    <name type="scientific">Arundo donax</name>
    <name type="common">Giant reed</name>
    <name type="synonym">Donax arundinaceus</name>
    <dbReference type="NCBI Taxonomy" id="35708"/>
    <lineage>
        <taxon>Eukaryota</taxon>
        <taxon>Viridiplantae</taxon>
        <taxon>Streptophyta</taxon>
        <taxon>Embryophyta</taxon>
        <taxon>Tracheophyta</taxon>
        <taxon>Spermatophyta</taxon>
        <taxon>Magnoliopsida</taxon>
        <taxon>Liliopsida</taxon>
        <taxon>Poales</taxon>
        <taxon>Poaceae</taxon>
        <taxon>PACMAD clade</taxon>
        <taxon>Arundinoideae</taxon>
        <taxon>Arundineae</taxon>
        <taxon>Arundo</taxon>
    </lineage>
</organism>
<reference evidence="1" key="1">
    <citation type="submission" date="2014-09" db="EMBL/GenBank/DDBJ databases">
        <authorList>
            <person name="Magalhaes I.L.F."/>
            <person name="Oliveira U."/>
            <person name="Santos F.R."/>
            <person name="Vidigal T.H.D.A."/>
            <person name="Brescovit A.D."/>
            <person name="Santos A.J."/>
        </authorList>
    </citation>
    <scope>NUCLEOTIDE SEQUENCE</scope>
    <source>
        <tissue evidence="1">Shoot tissue taken approximately 20 cm above the soil surface</tissue>
    </source>
</reference>
<proteinExistence type="predicted"/>
<evidence type="ECO:0000313" key="1">
    <source>
        <dbReference type="EMBL" id="JAD41019.1"/>
    </source>
</evidence>
<sequence length="36" mass="4387">MVDNWALHLQLYRRTICLPLFFEVPLLIWSRLTIQS</sequence>
<reference evidence="1" key="2">
    <citation type="journal article" date="2015" name="Data Brief">
        <title>Shoot transcriptome of the giant reed, Arundo donax.</title>
        <authorList>
            <person name="Barrero R.A."/>
            <person name="Guerrero F.D."/>
            <person name="Moolhuijzen P."/>
            <person name="Goolsby J.A."/>
            <person name="Tidwell J."/>
            <person name="Bellgard S.E."/>
            <person name="Bellgard M.I."/>
        </authorList>
    </citation>
    <scope>NUCLEOTIDE SEQUENCE</scope>
    <source>
        <tissue evidence="1">Shoot tissue taken approximately 20 cm above the soil surface</tissue>
    </source>
</reference>
<dbReference type="EMBL" id="GBRH01256876">
    <property type="protein sequence ID" value="JAD41019.1"/>
    <property type="molecule type" value="Transcribed_RNA"/>
</dbReference>
<name>A0A0A8ZNP6_ARUDO</name>
<protein>
    <submittedName>
        <fullName evidence="1">Uncharacterized protein</fullName>
    </submittedName>
</protein>
<accession>A0A0A8ZNP6</accession>
<dbReference type="AlphaFoldDB" id="A0A0A8ZNP6"/>